<name>G9NSW8_HYPAI</name>
<evidence type="ECO:0000313" key="3">
    <source>
        <dbReference type="Proteomes" id="UP000005426"/>
    </source>
</evidence>
<proteinExistence type="predicted"/>
<reference evidence="2 3" key="1">
    <citation type="journal article" date="2011" name="Genome Biol.">
        <title>Comparative genome sequence analysis underscores mycoparasitism as the ancestral life style of Trichoderma.</title>
        <authorList>
            <person name="Kubicek C.P."/>
            <person name="Herrera-Estrella A."/>
            <person name="Seidl-Seiboth V."/>
            <person name="Martinez D.A."/>
            <person name="Druzhinina I.S."/>
            <person name="Thon M."/>
            <person name="Zeilinger S."/>
            <person name="Casas-Flores S."/>
            <person name="Horwitz B.A."/>
            <person name="Mukherjee P.K."/>
            <person name="Mukherjee M."/>
            <person name="Kredics L."/>
            <person name="Alcaraz L.D."/>
            <person name="Aerts A."/>
            <person name="Antal Z."/>
            <person name="Atanasova L."/>
            <person name="Cervantes-Badillo M.G."/>
            <person name="Challacombe J."/>
            <person name="Chertkov O."/>
            <person name="McCluskey K."/>
            <person name="Coulpier F."/>
            <person name="Deshpande N."/>
            <person name="von Doehren H."/>
            <person name="Ebbole D.J."/>
            <person name="Esquivel-Naranjo E.U."/>
            <person name="Fekete E."/>
            <person name="Flipphi M."/>
            <person name="Glaser F."/>
            <person name="Gomez-Rodriguez E.Y."/>
            <person name="Gruber S."/>
            <person name="Han C."/>
            <person name="Henrissat B."/>
            <person name="Hermosa R."/>
            <person name="Hernandez-Onate M."/>
            <person name="Karaffa L."/>
            <person name="Kosti I."/>
            <person name="Le Crom S."/>
            <person name="Lindquist E."/>
            <person name="Lucas S."/>
            <person name="Luebeck M."/>
            <person name="Luebeck P.S."/>
            <person name="Margeot A."/>
            <person name="Metz B."/>
            <person name="Misra M."/>
            <person name="Nevalainen H."/>
            <person name="Omann M."/>
            <person name="Packer N."/>
            <person name="Perrone G."/>
            <person name="Uresti-Rivera E.E."/>
            <person name="Salamov A."/>
            <person name="Schmoll M."/>
            <person name="Seiboth B."/>
            <person name="Shapiro H."/>
            <person name="Sukno S."/>
            <person name="Tamayo-Ramos J.A."/>
            <person name="Tisch D."/>
            <person name="Wiest A."/>
            <person name="Wilkinson H.H."/>
            <person name="Zhang M."/>
            <person name="Coutinho P.M."/>
            <person name="Kenerley C.M."/>
            <person name="Monte E."/>
            <person name="Baker S.E."/>
            <person name="Grigoriev I.V."/>
        </authorList>
    </citation>
    <scope>NUCLEOTIDE SEQUENCE [LARGE SCALE GENOMIC DNA]</scope>
    <source>
        <strain evidence="3">ATCC 20476 / IMI 206040</strain>
    </source>
</reference>
<dbReference type="Proteomes" id="UP000005426">
    <property type="component" value="Unassembled WGS sequence"/>
</dbReference>
<feature type="compositionally biased region" description="Low complexity" evidence="1">
    <location>
        <begin position="82"/>
        <end position="99"/>
    </location>
</feature>
<gene>
    <name evidence="2" type="ORF">TRIATDRAFT_256473</name>
</gene>
<feature type="compositionally biased region" description="Basic and acidic residues" evidence="1">
    <location>
        <begin position="30"/>
        <end position="44"/>
    </location>
</feature>
<dbReference type="HOGENOM" id="CLU_2320713_0_0_1"/>
<organism evidence="2 3">
    <name type="scientific">Hypocrea atroviridis (strain ATCC 20476 / IMI 206040)</name>
    <name type="common">Trichoderma atroviride</name>
    <dbReference type="NCBI Taxonomy" id="452589"/>
    <lineage>
        <taxon>Eukaryota</taxon>
        <taxon>Fungi</taxon>
        <taxon>Dikarya</taxon>
        <taxon>Ascomycota</taxon>
        <taxon>Pezizomycotina</taxon>
        <taxon>Sordariomycetes</taxon>
        <taxon>Hypocreomycetidae</taxon>
        <taxon>Hypocreales</taxon>
        <taxon>Hypocreaceae</taxon>
        <taxon>Trichoderma</taxon>
    </lineage>
</organism>
<sequence>MNKKTTKRTWAETQTERMLTVTTQATRLKTKTDPKTRETVESDTAKPPLLVPAQPLPPCHQSVASHNSMQLPTHHQQRTVNSASASAQQAPAASSPTRS</sequence>
<dbReference type="EMBL" id="ABDG02000022">
    <property type="protein sequence ID" value="EHK46513.1"/>
    <property type="molecule type" value="Genomic_DNA"/>
</dbReference>
<protein>
    <submittedName>
        <fullName evidence="2">Uncharacterized protein</fullName>
    </submittedName>
</protein>
<evidence type="ECO:0000256" key="1">
    <source>
        <dbReference type="SAM" id="MobiDB-lite"/>
    </source>
</evidence>
<feature type="compositionally biased region" description="Polar residues" evidence="1">
    <location>
        <begin position="62"/>
        <end position="81"/>
    </location>
</feature>
<evidence type="ECO:0000313" key="2">
    <source>
        <dbReference type="EMBL" id="EHK46513.1"/>
    </source>
</evidence>
<feature type="region of interest" description="Disordered" evidence="1">
    <location>
        <begin position="23"/>
        <end position="99"/>
    </location>
</feature>
<dbReference type="AlphaFoldDB" id="G9NSW8"/>
<comment type="caution">
    <text evidence="2">The sequence shown here is derived from an EMBL/GenBank/DDBJ whole genome shotgun (WGS) entry which is preliminary data.</text>
</comment>
<keyword evidence="3" id="KW-1185">Reference proteome</keyword>
<accession>G9NSW8</accession>